<dbReference type="AlphaFoldDB" id="A0A7J4K0H0"/>
<reference evidence="2" key="3">
    <citation type="submission" date="2021-05" db="EMBL/GenBank/DDBJ databases">
        <title>Protein family content uncovers lineage relationships and bacterial pathway maintenance mechanisms in DPANN archaea.</title>
        <authorList>
            <person name="Castelle C.J."/>
            <person name="Meheust R."/>
            <person name="Jaffe A.L."/>
            <person name="Seitz K."/>
            <person name="Gong X."/>
            <person name="Baker B.J."/>
            <person name="Banfield J.F."/>
        </authorList>
    </citation>
    <scope>NUCLEOTIDE SEQUENCE</scope>
    <source>
        <strain evidence="2">RIFCSPLOWO2_01_FULL_43_13</strain>
    </source>
</reference>
<name>A0A7J4K0H0_9ARCH</name>
<gene>
    <name evidence="1" type="ORF">HA222_05210</name>
    <name evidence="2" type="ORF">J4478_01040</name>
</gene>
<evidence type="ECO:0000313" key="2">
    <source>
        <dbReference type="EMBL" id="MBS3057969.1"/>
    </source>
</evidence>
<dbReference type="EMBL" id="JAGVWB010000005">
    <property type="protein sequence ID" value="MBS3057969.1"/>
    <property type="molecule type" value="Genomic_DNA"/>
</dbReference>
<dbReference type="EMBL" id="DUFW01000091">
    <property type="protein sequence ID" value="HIH22025.1"/>
    <property type="molecule type" value="Genomic_DNA"/>
</dbReference>
<accession>A0A7J4K0H0</accession>
<evidence type="ECO:0000313" key="3">
    <source>
        <dbReference type="Proteomes" id="UP000590964"/>
    </source>
</evidence>
<comment type="caution">
    <text evidence="1">The sequence shown here is derived from an EMBL/GenBank/DDBJ whole genome shotgun (WGS) entry which is preliminary data.</text>
</comment>
<organism evidence="1 3">
    <name type="scientific">Candidatus Iainarchaeum sp</name>
    <dbReference type="NCBI Taxonomy" id="3101447"/>
    <lineage>
        <taxon>Archaea</taxon>
        <taxon>Candidatus Iainarchaeota</taxon>
        <taxon>Candidatus Iainarchaeia</taxon>
        <taxon>Candidatus Iainarchaeales</taxon>
        <taxon>Candidatus Iainarchaeaceae</taxon>
        <taxon>Candidatus Iainarchaeum</taxon>
    </lineage>
</organism>
<sequence>MPPTPRPKTPLAEFLEKKIQERKVAARPKEAQERQALNYLNSLESLASEAAKEASAIAGKIKQRKSKFFRLPRVSARLAALWAARKRGVKLKDELKKRGLRSLKDLHADHKKAIGRAEKLARLLGSFKQNPETIIEELEKVSKSSNPKKAFDDFLDSF</sequence>
<dbReference type="Proteomes" id="UP000680185">
    <property type="component" value="Unassembled WGS sequence"/>
</dbReference>
<proteinExistence type="predicted"/>
<reference evidence="2" key="2">
    <citation type="submission" date="2021-03" db="EMBL/GenBank/DDBJ databases">
        <authorList>
            <person name="Jaffe A."/>
        </authorList>
    </citation>
    <scope>NUCLEOTIDE SEQUENCE</scope>
    <source>
        <strain evidence="2">RIFCSPLOWO2_01_FULL_43_13</strain>
    </source>
</reference>
<dbReference type="Proteomes" id="UP000590964">
    <property type="component" value="Unassembled WGS sequence"/>
</dbReference>
<reference evidence="1" key="1">
    <citation type="journal article" date="2020" name="bioRxiv">
        <title>A rank-normalized archaeal taxonomy based on genome phylogeny resolves widespread incomplete and uneven classifications.</title>
        <authorList>
            <person name="Rinke C."/>
            <person name="Chuvochina M."/>
            <person name="Mussig A.J."/>
            <person name="Chaumeil P.-A."/>
            <person name="Waite D.W."/>
            <person name="Whitman W.B."/>
            <person name="Parks D.H."/>
            <person name="Hugenholtz P."/>
        </authorList>
    </citation>
    <scope>NUCLEOTIDE SEQUENCE</scope>
    <source>
        <strain evidence="1">UBA10191</strain>
    </source>
</reference>
<evidence type="ECO:0000313" key="1">
    <source>
        <dbReference type="EMBL" id="HIH22025.1"/>
    </source>
</evidence>
<protein>
    <submittedName>
        <fullName evidence="1">Uncharacterized protein</fullName>
    </submittedName>
</protein>